<keyword evidence="2" id="KW-1185">Reference proteome</keyword>
<protein>
    <submittedName>
        <fullName evidence="1">Uncharacterized protein</fullName>
    </submittedName>
</protein>
<reference evidence="1 2" key="1">
    <citation type="journal article" date="2011" name="J. Bacteriol.">
        <title>Complete genome sequence of the industrial strain Ketogulonicigenium vulgare WSH-001.</title>
        <authorList>
            <person name="Liu L."/>
            <person name="Li Y."/>
            <person name="Zhang J."/>
            <person name="Zhou Z."/>
            <person name="Liu J."/>
            <person name="Li X."/>
            <person name="Zhou J."/>
            <person name="Du G."/>
            <person name="Wang L."/>
            <person name="Chen J."/>
        </authorList>
    </citation>
    <scope>NUCLEOTIDE SEQUENCE [LARGE SCALE GENOMIC DNA]</scope>
    <source>
        <strain evidence="1 2">WSH-001</strain>
    </source>
</reference>
<dbReference type="EMBL" id="CP002018">
    <property type="protein sequence ID" value="AEM40975.1"/>
    <property type="molecule type" value="Genomic_DNA"/>
</dbReference>
<dbReference type="Proteomes" id="UP000000692">
    <property type="component" value="Chromosome"/>
</dbReference>
<proteinExistence type="predicted"/>
<evidence type="ECO:0000313" key="1">
    <source>
        <dbReference type="EMBL" id="AEM40975.1"/>
    </source>
</evidence>
<gene>
    <name evidence="1" type="ordered locus">KVU_1136</name>
</gene>
<dbReference type="HOGENOM" id="CLU_3099756_0_0_5"/>
<organism evidence="1 2">
    <name type="scientific">Ketogulonicigenium vulgare (strain WSH-001)</name>
    <dbReference type="NCBI Taxonomy" id="759362"/>
    <lineage>
        <taxon>Bacteria</taxon>
        <taxon>Pseudomonadati</taxon>
        <taxon>Pseudomonadota</taxon>
        <taxon>Alphaproteobacteria</taxon>
        <taxon>Rhodobacterales</taxon>
        <taxon>Roseobacteraceae</taxon>
        <taxon>Ketogulonicigenium</taxon>
    </lineage>
</organism>
<name>F9Y6V8_KETVW</name>
<sequence>MHLLCDLPGSVGNRLTRARGRGNKVMKAQCAADQNQTYSAAFEHYGVRFAQ</sequence>
<dbReference type="KEGG" id="kvl:KVU_1136"/>
<accession>F9Y6V8</accession>
<dbReference type="AlphaFoldDB" id="F9Y6V8"/>
<evidence type="ECO:0000313" key="2">
    <source>
        <dbReference type="Proteomes" id="UP000000692"/>
    </source>
</evidence>